<dbReference type="CDD" id="cd00081">
    <property type="entry name" value="Hint"/>
    <property type="match status" value="1"/>
</dbReference>
<proteinExistence type="predicted"/>
<dbReference type="Proteomes" id="UP000322699">
    <property type="component" value="Unassembled WGS sequence"/>
</dbReference>
<organism evidence="2 3">
    <name type="scientific">Rubripirellula obstinata</name>
    <dbReference type="NCBI Taxonomy" id="406547"/>
    <lineage>
        <taxon>Bacteria</taxon>
        <taxon>Pseudomonadati</taxon>
        <taxon>Planctomycetota</taxon>
        <taxon>Planctomycetia</taxon>
        <taxon>Pirellulales</taxon>
        <taxon>Pirellulaceae</taxon>
        <taxon>Rubripirellula</taxon>
    </lineage>
</organism>
<evidence type="ECO:0000313" key="2">
    <source>
        <dbReference type="EMBL" id="KAA1260347.1"/>
    </source>
</evidence>
<keyword evidence="3" id="KW-1185">Reference proteome</keyword>
<dbReference type="SUPFAM" id="SSF51294">
    <property type="entry name" value="Hedgehog/intein (Hint) domain"/>
    <property type="match status" value="1"/>
</dbReference>
<dbReference type="EMBL" id="VRLW01000001">
    <property type="protein sequence ID" value="KAA1260347.1"/>
    <property type="molecule type" value="Genomic_DNA"/>
</dbReference>
<dbReference type="Pfam" id="PF07591">
    <property type="entry name" value="PT-HINT"/>
    <property type="match status" value="1"/>
</dbReference>
<accession>A0A5B1CGM6</accession>
<dbReference type="InterPro" id="IPR016024">
    <property type="entry name" value="ARM-type_fold"/>
</dbReference>
<evidence type="ECO:0000313" key="3">
    <source>
        <dbReference type="Proteomes" id="UP000322699"/>
    </source>
</evidence>
<dbReference type="InterPro" id="IPR003587">
    <property type="entry name" value="Hint_dom_N"/>
</dbReference>
<feature type="domain" description="Hint" evidence="1">
    <location>
        <begin position="511"/>
        <end position="605"/>
    </location>
</feature>
<dbReference type="SMART" id="SM00306">
    <property type="entry name" value="HintN"/>
    <property type="match status" value="1"/>
</dbReference>
<reference evidence="2 3" key="1">
    <citation type="submission" date="2019-08" db="EMBL/GenBank/DDBJ databases">
        <title>Deep-cultivation of Planctomycetes and their phenomic and genomic characterization uncovers novel biology.</title>
        <authorList>
            <person name="Wiegand S."/>
            <person name="Jogler M."/>
            <person name="Boedeker C."/>
            <person name="Pinto D."/>
            <person name="Vollmers J."/>
            <person name="Rivas-Marin E."/>
            <person name="Kohn T."/>
            <person name="Peeters S.H."/>
            <person name="Heuer A."/>
            <person name="Rast P."/>
            <person name="Oberbeckmann S."/>
            <person name="Bunk B."/>
            <person name="Jeske O."/>
            <person name="Meyerdierks A."/>
            <person name="Storesund J.E."/>
            <person name="Kallscheuer N."/>
            <person name="Luecker S."/>
            <person name="Lage O.M."/>
            <person name="Pohl T."/>
            <person name="Merkel B.J."/>
            <person name="Hornburger P."/>
            <person name="Mueller R.-W."/>
            <person name="Bruemmer F."/>
            <person name="Labrenz M."/>
            <person name="Spormann A.M."/>
            <person name="Op Den Camp H."/>
            <person name="Overmann J."/>
            <person name="Amann R."/>
            <person name="Jetten M.S.M."/>
            <person name="Mascher T."/>
            <person name="Medema M.H."/>
            <person name="Devos D.P."/>
            <person name="Kaster A.-K."/>
            <person name="Ovreas L."/>
            <person name="Rohde M."/>
            <person name="Galperin M.Y."/>
            <person name="Jogler C."/>
        </authorList>
    </citation>
    <scope>NUCLEOTIDE SEQUENCE [LARGE SCALE GENOMIC DNA]</scope>
    <source>
        <strain evidence="2 3">LF1</strain>
    </source>
</reference>
<name>A0A5B1CGM6_9BACT</name>
<evidence type="ECO:0000259" key="1">
    <source>
        <dbReference type="SMART" id="SM00306"/>
    </source>
</evidence>
<sequence length="665" mass="74389">MGNNQMITQRLVVVERLAIVVWMLSIWIAAATVRAESNGTIGWGDVANLETADWGWDEARIKSSATSDTAAAEVTVASMKQAARGQLDKRTQLLDAIDADTDLFHSLSGRIEDKPGTWIDIEQSIQTASEDRRLRLYYEQRNERPDTLAAHWSMAMWCMNNKLPARARAHLERVLFFNADHTPARRALGYVAMGGDWVAPDEVRRFQSDADFSRRSMRRYGREVHQIATRLESSSTRVVENAINKLTSIKDPLAGPAIESVLANRSPETAQLSLRWFTEVDTIGTSRTLCRFALFHPSPEIRKQATNALAERPLHEFVPELLGMIASKVDASILPIFDRNGLFIGVRKIFSQENINTQRVIVVNEQMVGPSEIRNTEIRNTEIRNTENRNQVGVETEIAPAGLPVELENAFFNAFNRDLGQAAYVQARIDAEATAQSVAQQNRVQQRRNEKISNLLSHIAGINFAGDSGSMWRWWDDVNEVELQESKYLRTSLVERNSPAVSFQAPPPRSCECFVSGTPVVTQRGPRPIESIVPGDFVLTQSLQTGTLDWKPVFQATHRPPADTLIVSAGKESLQCTRGHLFWVSGSGWKKASELKKGDLLHGAAEPQAVVEIQDGGRRQTHNLKVADNANYFVGQQRILTHDVTMRKPNRQPIPGYDLAVSLKE</sequence>
<dbReference type="Gene3D" id="2.170.16.10">
    <property type="entry name" value="Hedgehog/Intein (Hint) domain"/>
    <property type="match status" value="1"/>
</dbReference>
<dbReference type="Gene3D" id="1.25.10.10">
    <property type="entry name" value="Leucine-rich Repeat Variant"/>
    <property type="match status" value="1"/>
</dbReference>
<dbReference type="OrthoDB" id="285999at2"/>
<gene>
    <name evidence="2" type="ORF">LF1_28870</name>
</gene>
<comment type="caution">
    <text evidence="2">The sequence shown here is derived from an EMBL/GenBank/DDBJ whole genome shotgun (WGS) entry which is preliminary data.</text>
</comment>
<dbReference type="AlphaFoldDB" id="A0A5B1CGM6"/>
<dbReference type="InterPro" id="IPR011989">
    <property type="entry name" value="ARM-like"/>
</dbReference>
<dbReference type="InterPro" id="IPR036844">
    <property type="entry name" value="Hint_dom_sf"/>
</dbReference>
<dbReference type="SUPFAM" id="SSF48371">
    <property type="entry name" value="ARM repeat"/>
    <property type="match status" value="1"/>
</dbReference>
<protein>
    <recommendedName>
        <fullName evidence="1">Hint domain-containing protein</fullName>
    </recommendedName>
</protein>